<dbReference type="PROSITE" id="PS00211">
    <property type="entry name" value="ABC_TRANSPORTER_1"/>
    <property type="match status" value="1"/>
</dbReference>
<keyword evidence="13" id="KW-1185">Reference proteome</keyword>
<dbReference type="SMART" id="SM00382">
    <property type="entry name" value="AAA"/>
    <property type="match status" value="1"/>
</dbReference>
<evidence type="ECO:0000256" key="10">
    <source>
        <dbReference type="ARBA" id="ARBA00023136"/>
    </source>
</evidence>
<dbReference type="InterPro" id="IPR015853">
    <property type="entry name" value="ABC_transpr_FbpC"/>
</dbReference>
<dbReference type="FunFam" id="3.40.50.300:FF:000425">
    <property type="entry name" value="Probable ABC transporter, ATP-binding subunit"/>
    <property type="match status" value="1"/>
</dbReference>
<evidence type="ECO:0000256" key="7">
    <source>
        <dbReference type="ARBA" id="ARBA00022967"/>
    </source>
</evidence>
<dbReference type="STRING" id="28181.BEN30_05835"/>
<evidence type="ECO:0000256" key="4">
    <source>
        <dbReference type="ARBA" id="ARBA00022519"/>
    </source>
</evidence>
<dbReference type="InterPro" id="IPR027417">
    <property type="entry name" value="P-loop_NTPase"/>
</dbReference>
<dbReference type="EMBL" id="MCGG01000011">
    <property type="protein sequence ID" value="OEJ68726.1"/>
    <property type="molecule type" value="Genomic_DNA"/>
</dbReference>
<dbReference type="GO" id="GO:0015697">
    <property type="term" value="P:quaternary ammonium group transport"/>
    <property type="evidence" value="ECO:0007669"/>
    <property type="project" value="UniProtKB-ARBA"/>
</dbReference>
<evidence type="ECO:0000256" key="1">
    <source>
        <dbReference type="ARBA" id="ARBA00022448"/>
    </source>
</evidence>
<evidence type="ECO:0000256" key="5">
    <source>
        <dbReference type="ARBA" id="ARBA00022741"/>
    </source>
</evidence>
<sequence>MTTGLMMERIRHAFGATEVLKDVSIVAEAGKLTCLLGPSGCGKTTLLRLAAGLEKVQDGQIYLQGRMVGDGKTGLCLAPEKRGIGLMFQDYALFPHLNVYENIAFGIRNLTPERRTWIDAGLERMGVAKHRNSYPHVLSGGQQQRVALLRALAPEPEILLLDEPFSGLDVTRRAQVREDTLNFLKECGVAVLMVTHDPEEAMFMADHIVVMKSGKVVQAGTPVQTYFHPVSAFVAELFGAMNHFEGVVEKGQLETPFGAFPIPSIPDGEPAQVLVRMEGINVSLDAHHTVPSTCRTTTGHVVDTYLLGRSSHLHIRVPRTPGQGLSDDNEIILHVRVPGVMKPEPGATVTVWADPKQVFAFALS</sequence>
<keyword evidence="10" id="KW-0472">Membrane</keyword>
<dbReference type="InterPro" id="IPR008995">
    <property type="entry name" value="Mo/tungstate-bd_C_term_dom"/>
</dbReference>
<keyword evidence="4" id="KW-0997">Cell inner membrane</keyword>
<evidence type="ECO:0000256" key="6">
    <source>
        <dbReference type="ARBA" id="ARBA00022840"/>
    </source>
</evidence>
<name>A0A1E5QA88_9PROT</name>
<dbReference type="SUPFAM" id="SSF52540">
    <property type="entry name" value="P-loop containing nucleoside triphosphate hydrolases"/>
    <property type="match status" value="1"/>
</dbReference>
<dbReference type="PANTHER" id="PTHR42781">
    <property type="entry name" value="SPERMIDINE/PUTRESCINE IMPORT ATP-BINDING PROTEIN POTA"/>
    <property type="match status" value="1"/>
</dbReference>
<dbReference type="Gene3D" id="3.40.50.300">
    <property type="entry name" value="P-loop containing nucleotide triphosphate hydrolases"/>
    <property type="match status" value="1"/>
</dbReference>
<accession>A0A1E5QA88</accession>
<keyword evidence="7" id="KW-1278">Translocase</keyword>
<feature type="domain" description="ABC transporter" evidence="11">
    <location>
        <begin position="5"/>
        <end position="238"/>
    </location>
</feature>
<evidence type="ECO:0000256" key="9">
    <source>
        <dbReference type="ARBA" id="ARBA00023065"/>
    </source>
</evidence>
<keyword evidence="6" id="KW-0067">ATP-binding</keyword>
<reference evidence="13" key="1">
    <citation type="submission" date="2016-07" db="EMBL/GenBank/DDBJ databases">
        <authorList>
            <person name="Florea S."/>
            <person name="Webb J.S."/>
            <person name="Jaromczyk J."/>
            <person name="Schardl C.L."/>
        </authorList>
    </citation>
    <scope>NUCLEOTIDE SEQUENCE [LARGE SCALE GENOMIC DNA]</scope>
    <source>
        <strain evidence="13">MV-1</strain>
    </source>
</reference>
<dbReference type="Pfam" id="PF00005">
    <property type="entry name" value="ABC_tran"/>
    <property type="match status" value="1"/>
</dbReference>
<organism evidence="12 13">
    <name type="scientific">Magnetovibrio blakemorei</name>
    <dbReference type="NCBI Taxonomy" id="28181"/>
    <lineage>
        <taxon>Bacteria</taxon>
        <taxon>Pseudomonadati</taxon>
        <taxon>Pseudomonadota</taxon>
        <taxon>Alphaproteobacteria</taxon>
        <taxon>Rhodospirillales</taxon>
        <taxon>Magnetovibrionaceae</taxon>
        <taxon>Magnetovibrio</taxon>
    </lineage>
</organism>
<dbReference type="CDD" id="cd03259">
    <property type="entry name" value="ABC_Carb_Solutes_like"/>
    <property type="match status" value="1"/>
</dbReference>
<keyword evidence="5" id="KW-0547">Nucleotide-binding</keyword>
<keyword evidence="8" id="KW-0408">Iron</keyword>
<evidence type="ECO:0000313" key="12">
    <source>
        <dbReference type="EMBL" id="OEJ68726.1"/>
    </source>
</evidence>
<dbReference type="InterPro" id="IPR050093">
    <property type="entry name" value="ABC_SmlMolc_Importer"/>
</dbReference>
<keyword evidence="2" id="KW-1003">Cell membrane</keyword>
<comment type="caution">
    <text evidence="12">The sequence shown here is derived from an EMBL/GenBank/DDBJ whole genome shotgun (WGS) entry which is preliminary data.</text>
</comment>
<dbReference type="SUPFAM" id="SSF50331">
    <property type="entry name" value="MOP-like"/>
    <property type="match status" value="1"/>
</dbReference>
<dbReference type="InterPro" id="IPR003593">
    <property type="entry name" value="AAA+_ATPase"/>
</dbReference>
<protein>
    <recommendedName>
        <fullName evidence="11">ABC transporter domain-containing protein</fullName>
    </recommendedName>
</protein>
<evidence type="ECO:0000256" key="2">
    <source>
        <dbReference type="ARBA" id="ARBA00022475"/>
    </source>
</evidence>
<dbReference type="Proteomes" id="UP000095347">
    <property type="component" value="Unassembled WGS sequence"/>
</dbReference>
<dbReference type="InterPro" id="IPR003439">
    <property type="entry name" value="ABC_transporter-like_ATP-bd"/>
</dbReference>
<evidence type="ECO:0000313" key="13">
    <source>
        <dbReference type="Proteomes" id="UP000095347"/>
    </source>
</evidence>
<evidence type="ECO:0000259" key="11">
    <source>
        <dbReference type="PROSITE" id="PS50893"/>
    </source>
</evidence>
<dbReference type="GO" id="GO:0015408">
    <property type="term" value="F:ABC-type ferric iron transporter activity"/>
    <property type="evidence" value="ECO:0007669"/>
    <property type="project" value="InterPro"/>
</dbReference>
<dbReference type="GO" id="GO:0005524">
    <property type="term" value="F:ATP binding"/>
    <property type="evidence" value="ECO:0007669"/>
    <property type="project" value="UniProtKB-KW"/>
</dbReference>
<dbReference type="GO" id="GO:0016887">
    <property type="term" value="F:ATP hydrolysis activity"/>
    <property type="evidence" value="ECO:0007669"/>
    <property type="project" value="InterPro"/>
</dbReference>
<dbReference type="AlphaFoldDB" id="A0A1E5QA88"/>
<keyword evidence="1" id="KW-0813">Transport</keyword>
<evidence type="ECO:0000256" key="3">
    <source>
        <dbReference type="ARBA" id="ARBA00022496"/>
    </source>
</evidence>
<dbReference type="InterPro" id="IPR017871">
    <property type="entry name" value="ABC_transporter-like_CS"/>
</dbReference>
<gene>
    <name evidence="12" type="ORF">BEN30_05835</name>
</gene>
<keyword evidence="3" id="KW-0410">Iron transport</keyword>
<evidence type="ECO:0000256" key="8">
    <source>
        <dbReference type="ARBA" id="ARBA00023004"/>
    </source>
</evidence>
<proteinExistence type="predicted"/>
<dbReference type="GO" id="GO:0016020">
    <property type="term" value="C:membrane"/>
    <property type="evidence" value="ECO:0007669"/>
    <property type="project" value="InterPro"/>
</dbReference>
<dbReference type="PROSITE" id="PS50893">
    <property type="entry name" value="ABC_TRANSPORTER_2"/>
    <property type="match status" value="1"/>
</dbReference>
<dbReference type="PANTHER" id="PTHR42781:SF5">
    <property type="entry name" value="PUTRESCINE TRANSPORT ATP-BINDING PROTEIN POTG"/>
    <property type="match status" value="1"/>
</dbReference>
<keyword evidence="9" id="KW-0406">Ion transport</keyword>
<dbReference type="RefSeq" id="WP_069957084.1">
    <property type="nucleotide sequence ID" value="NZ_MCGG01000011.1"/>
</dbReference>